<feature type="region of interest" description="Disordered" evidence="1">
    <location>
        <begin position="17"/>
        <end position="75"/>
    </location>
</feature>
<organism evidence="2 3">
    <name type="scientific">Lolium multiflorum</name>
    <name type="common">Italian ryegrass</name>
    <name type="synonym">Lolium perenne subsp. multiflorum</name>
    <dbReference type="NCBI Taxonomy" id="4521"/>
    <lineage>
        <taxon>Eukaryota</taxon>
        <taxon>Viridiplantae</taxon>
        <taxon>Streptophyta</taxon>
        <taxon>Embryophyta</taxon>
        <taxon>Tracheophyta</taxon>
        <taxon>Spermatophyta</taxon>
        <taxon>Magnoliopsida</taxon>
        <taxon>Liliopsida</taxon>
        <taxon>Poales</taxon>
        <taxon>Poaceae</taxon>
        <taxon>BOP clade</taxon>
        <taxon>Pooideae</taxon>
        <taxon>Poodae</taxon>
        <taxon>Poeae</taxon>
        <taxon>Poeae Chloroplast Group 2 (Poeae type)</taxon>
        <taxon>Loliodinae</taxon>
        <taxon>Loliinae</taxon>
        <taxon>Lolium</taxon>
    </lineage>
</organism>
<gene>
    <name evidence="2" type="ORF">QYE76_051354</name>
</gene>
<reference evidence="2" key="1">
    <citation type="submission" date="2023-07" db="EMBL/GenBank/DDBJ databases">
        <title>A chromosome-level genome assembly of Lolium multiflorum.</title>
        <authorList>
            <person name="Chen Y."/>
            <person name="Copetti D."/>
            <person name="Kolliker R."/>
            <person name="Studer B."/>
        </authorList>
    </citation>
    <scope>NUCLEOTIDE SEQUENCE</scope>
    <source>
        <strain evidence="2">02402/16</strain>
        <tissue evidence="2">Leaf</tissue>
    </source>
</reference>
<proteinExistence type="predicted"/>
<evidence type="ECO:0008006" key="4">
    <source>
        <dbReference type="Google" id="ProtNLM"/>
    </source>
</evidence>
<keyword evidence="3" id="KW-1185">Reference proteome</keyword>
<comment type="caution">
    <text evidence="2">The sequence shown here is derived from an EMBL/GenBank/DDBJ whole genome shotgun (WGS) entry which is preliminary data.</text>
</comment>
<evidence type="ECO:0000313" key="2">
    <source>
        <dbReference type="EMBL" id="KAK1663195.1"/>
    </source>
</evidence>
<dbReference type="EMBL" id="JAUUTY010000003">
    <property type="protein sequence ID" value="KAK1663195.1"/>
    <property type="molecule type" value="Genomic_DNA"/>
</dbReference>
<dbReference type="GO" id="GO:0005634">
    <property type="term" value="C:nucleus"/>
    <property type="evidence" value="ECO:0007669"/>
    <property type="project" value="TreeGrafter"/>
</dbReference>
<evidence type="ECO:0000313" key="3">
    <source>
        <dbReference type="Proteomes" id="UP001231189"/>
    </source>
</evidence>
<evidence type="ECO:0000256" key="1">
    <source>
        <dbReference type="SAM" id="MobiDB-lite"/>
    </source>
</evidence>
<protein>
    <recommendedName>
        <fullName evidence="4">F-box protein</fullName>
    </recommendedName>
</protein>
<dbReference type="SUPFAM" id="SSF81383">
    <property type="entry name" value="F-box domain"/>
    <property type="match status" value="1"/>
</dbReference>
<name>A0AAD8ST85_LOLMU</name>
<accession>A0AAD8ST85</accession>
<dbReference type="GO" id="GO:0061458">
    <property type="term" value="P:reproductive system development"/>
    <property type="evidence" value="ECO:0007669"/>
    <property type="project" value="TreeGrafter"/>
</dbReference>
<dbReference type="PANTHER" id="PTHR47149">
    <property type="entry name" value="F-BOX PROTEIN RMF"/>
    <property type="match status" value="1"/>
</dbReference>
<dbReference type="AlphaFoldDB" id="A0AAD8ST85"/>
<feature type="compositionally biased region" description="Pro residues" evidence="1">
    <location>
        <begin position="23"/>
        <end position="32"/>
    </location>
</feature>
<dbReference type="Proteomes" id="UP001231189">
    <property type="component" value="Unassembled WGS sequence"/>
</dbReference>
<dbReference type="InterPro" id="IPR036047">
    <property type="entry name" value="F-box-like_dom_sf"/>
</dbReference>
<dbReference type="PANTHER" id="PTHR47149:SF1">
    <property type="entry name" value="F-BOX PROTEIN RMF"/>
    <property type="match status" value="1"/>
</dbReference>
<sequence length="403" mass="46272">MRPCFARTRHLTQYMGKAISLLRPPPPPPEQPPRASGMMELRKRPRPRLLDPDFVSSPPPTPPRKRPAAAADPAPRKRAKLCGSYYIGSPVVGLQPTRCCRLPVARVSFIPRSRVPFNWYEPDMWTEVAKYLHGADLVHLAATCHWFRHLLFGEDSIWCYAFFRDLSLRTDDPRILKLLIPRPYHRSWRLLYVNAFNNTHAYCFRQPKKHIEWFRIGGFLMDTSRMLLTATLALPRGMPPADENPRFSISLTGACLLTNVRPGIWIADMHMVRCPVCNFKKCKGTMQVLEARHCELYLEKKFKDGTWEYEDLGNHFSDGPLDNAGAAIFNCDHIHTPHIGNILNAKSWIRERSNLLPRARFTPIAVAMNSNLKPNHGLLSKFKAMRYSKDGEIVSVRITQQLL</sequence>